<dbReference type="PANTHER" id="PTHR11620">
    <property type="entry name" value="60S RIBOSOMAL PROTEIN L23A"/>
    <property type="match status" value="1"/>
</dbReference>
<reference evidence="4 5" key="1">
    <citation type="journal article" date="2023" name="bioRxiv">
        <title>Conserved and derived expression patterns and positive selection on dental genes reveal complex evolutionary context of ever-growing rodent molars.</title>
        <authorList>
            <person name="Calamari Z.T."/>
            <person name="Song A."/>
            <person name="Cohen E."/>
            <person name="Akter M."/>
            <person name="Roy R.D."/>
            <person name="Hallikas O."/>
            <person name="Christensen M.M."/>
            <person name="Li P."/>
            <person name="Marangoni P."/>
            <person name="Jernvall J."/>
            <person name="Klein O.D."/>
        </authorList>
    </citation>
    <scope>NUCLEOTIDE SEQUENCE [LARGE SCALE GENOMIC DNA]</scope>
    <source>
        <strain evidence="4">V071</strain>
    </source>
</reference>
<accession>A0AAW0J8F8</accession>
<keyword evidence="5" id="KW-1185">Reference proteome</keyword>
<organism evidence="4 5">
    <name type="scientific">Myodes glareolus</name>
    <name type="common">Bank vole</name>
    <name type="synonym">Clethrionomys glareolus</name>
    <dbReference type="NCBI Taxonomy" id="447135"/>
    <lineage>
        <taxon>Eukaryota</taxon>
        <taxon>Metazoa</taxon>
        <taxon>Chordata</taxon>
        <taxon>Craniata</taxon>
        <taxon>Vertebrata</taxon>
        <taxon>Euteleostomi</taxon>
        <taxon>Mammalia</taxon>
        <taxon>Eutheria</taxon>
        <taxon>Euarchontoglires</taxon>
        <taxon>Glires</taxon>
        <taxon>Rodentia</taxon>
        <taxon>Myomorpha</taxon>
        <taxon>Muroidea</taxon>
        <taxon>Cricetidae</taxon>
        <taxon>Arvicolinae</taxon>
        <taxon>Myodes</taxon>
    </lineage>
</organism>
<dbReference type="GO" id="GO:0003735">
    <property type="term" value="F:structural constituent of ribosome"/>
    <property type="evidence" value="ECO:0007669"/>
    <property type="project" value="InterPro"/>
</dbReference>
<dbReference type="InterPro" id="IPR013025">
    <property type="entry name" value="Ribosomal_uL23-like"/>
</dbReference>
<dbReference type="SUPFAM" id="SSF54189">
    <property type="entry name" value="Ribosomal proteins S24e, L23 and L15e"/>
    <property type="match status" value="1"/>
</dbReference>
<sequence length="81" mass="9097">MEDMALQLCSTTPIQKKTEDNRLVFAADVKVNQHQIEWVVKKLHDTAIAKVNTLLRPDGEKKAHNWLTPGYDAVDAITGII</sequence>
<dbReference type="GO" id="GO:0044391">
    <property type="term" value="C:ribosomal subunit"/>
    <property type="evidence" value="ECO:0007669"/>
    <property type="project" value="UniProtKB-ARBA"/>
</dbReference>
<evidence type="ECO:0000256" key="2">
    <source>
        <dbReference type="ARBA" id="ARBA00022980"/>
    </source>
</evidence>
<name>A0AAW0J8F8_MYOGA</name>
<evidence type="ECO:0008006" key="6">
    <source>
        <dbReference type="Google" id="ProtNLM"/>
    </source>
</evidence>
<comment type="caution">
    <text evidence="4">The sequence shown here is derived from an EMBL/GenBank/DDBJ whole genome shotgun (WGS) entry which is preliminary data.</text>
</comment>
<dbReference type="GO" id="GO:0022626">
    <property type="term" value="C:cytosolic ribosome"/>
    <property type="evidence" value="ECO:0007669"/>
    <property type="project" value="UniProtKB-ARBA"/>
</dbReference>
<dbReference type="Proteomes" id="UP001488838">
    <property type="component" value="Unassembled WGS sequence"/>
</dbReference>
<evidence type="ECO:0000313" key="5">
    <source>
        <dbReference type="Proteomes" id="UP001488838"/>
    </source>
</evidence>
<proteinExistence type="inferred from homology"/>
<comment type="similarity">
    <text evidence="1">Belongs to the universal ribosomal protein uL23 family.</text>
</comment>
<protein>
    <recommendedName>
        <fullName evidence="6">60S ribosomal protein L23a</fullName>
    </recommendedName>
</protein>
<dbReference type="EMBL" id="JBBHLL010000056">
    <property type="protein sequence ID" value="KAK7822802.1"/>
    <property type="molecule type" value="Genomic_DNA"/>
</dbReference>
<keyword evidence="3" id="KW-0687">Ribonucleoprotein</keyword>
<dbReference type="InterPro" id="IPR012678">
    <property type="entry name" value="Ribosomal_uL23/eL15/eS24_sf"/>
</dbReference>
<keyword evidence="2" id="KW-0689">Ribosomal protein</keyword>
<dbReference type="AlphaFoldDB" id="A0AAW0J8F8"/>
<dbReference type="GO" id="GO:0006412">
    <property type="term" value="P:translation"/>
    <property type="evidence" value="ECO:0007669"/>
    <property type="project" value="InterPro"/>
</dbReference>
<dbReference type="InterPro" id="IPR012677">
    <property type="entry name" value="Nucleotide-bd_a/b_plait_sf"/>
</dbReference>
<dbReference type="Gene3D" id="3.30.70.330">
    <property type="match status" value="1"/>
</dbReference>
<evidence type="ECO:0000313" key="4">
    <source>
        <dbReference type="EMBL" id="KAK7822802.1"/>
    </source>
</evidence>
<gene>
    <name evidence="4" type="ORF">U0070_022741</name>
</gene>
<evidence type="ECO:0000256" key="3">
    <source>
        <dbReference type="ARBA" id="ARBA00023274"/>
    </source>
</evidence>
<evidence type="ECO:0000256" key="1">
    <source>
        <dbReference type="ARBA" id="ARBA00006700"/>
    </source>
</evidence>